<dbReference type="OrthoDB" id="3643156at2759"/>
<keyword evidence="2" id="KW-1185">Reference proteome</keyword>
<dbReference type="STRING" id="41688.A0A2N3NJL4"/>
<reference evidence="1 2" key="1">
    <citation type="journal article" date="2017" name="G3 (Bethesda)">
        <title>First Draft Genome Sequence of the Pathogenic Fungus Lomentospora prolificans (Formerly Scedosporium prolificans).</title>
        <authorList>
            <person name="Luo R."/>
            <person name="Zimin A."/>
            <person name="Workman R."/>
            <person name="Fan Y."/>
            <person name="Pertea G."/>
            <person name="Grossman N."/>
            <person name="Wear M.P."/>
            <person name="Jia B."/>
            <person name="Miller H."/>
            <person name="Casadevall A."/>
            <person name="Timp W."/>
            <person name="Zhang S.X."/>
            <person name="Salzberg S.L."/>
        </authorList>
    </citation>
    <scope>NUCLEOTIDE SEQUENCE [LARGE SCALE GENOMIC DNA]</scope>
    <source>
        <strain evidence="1 2">JHH-5317</strain>
    </source>
</reference>
<organism evidence="1 2">
    <name type="scientific">Lomentospora prolificans</name>
    <dbReference type="NCBI Taxonomy" id="41688"/>
    <lineage>
        <taxon>Eukaryota</taxon>
        <taxon>Fungi</taxon>
        <taxon>Dikarya</taxon>
        <taxon>Ascomycota</taxon>
        <taxon>Pezizomycotina</taxon>
        <taxon>Sordariomycetes</taxon>
        <taxon>Hypocreomycetidae</taxon>
        <taxon>Microascales</taxon>
        <taxon>Microascaceae</taxon>
        <taxon>Lomentospora</taxon>
    </lineage>
</organism>
<comment type="caution">
    <text evidence="1">The sequence shown here is derived from an EMBL/GenBank/DDBJ whole genome shotgun (WGS) entry which is preliminary data.</text>
</comment>
<dbReference type="EMBL" id="NLAX01000003">
    <property type="protein sequence ID" value="PKS12623.1"/>
    <property type="molecule type" value="Genomic_DNA"/>
</dbReference>
<dbReference type="InParanoid" id="A0A2N3NJL4"/>
<gene>
    <name evidence="1" type="ORF">jhhlp_000831</name>
</gene>
<dbReference type="VEuPathDB" id="FungiDB:jhhlp_000831"/>
<evidence type="ECO:0000313" key="2">
    <source>
        <dbReference type="Proteomes" id="UP000233524"/>
    </source>
</evidence>
<protein>
    <submittedName>
        <fullName evidence="1">Uncharacterized protein</fullName>
    </submittedName>
</protein>
<accession>A0A2N3NJL4</accession>
<sequence>MMERLIRTRPIGSVMRREPGRIPSLIRTVQRTLGFPTTDDAAIMGKMVSDLRKVSEKTLGKSLRGQKVSVTAPWQPLWKEDDKRDCDVNDALWAAGLKPWDTHSTSPLYLSEVRTSLAASGRLLCEPYGCHGFDRDPRDVPEYVYYISFTNRSLYTTFIQGGCFYKAPVETVGIIDERLGLDHLGDSSPDKYWNDVSDRLLARGAYFNKWIKSRSFYAIKPIVLVTGEAAEDPKFLSIVEKIAAELPSFLLDGEAATQSTADDSGQGAELIVLDDPATAPARAAALWSRMKMEEASYCKTEQCCDRYGKQESKETKSYDDDDRKEL</sequence>
<proteinExistence type="predicted"/>
<dbReference type="AlphaFoldDB" id="A0A2N3NJL4"/>
<name>A0A2N3NJL4_9PEZI</name>
<dbReference type="Proteomes" id="UP000233524">
    <property type="component" value="Unassembled WGS sequence"/>
</dbReference>
<evidence type="ECO:0000313" key="1">
    <source>
        <dbReference type="EMBL" id="PKS12623.1"/>
    </source>
</evidence>